<sequence length="84" mass="8881">MSDENNPLVPAAYDITWSIVAVVVIALTCLALISLIRSGRPLSLIQATIWTLLILVVPVLGPIAWLAVGRRAAVAQGTTETTNS</sequence>
<dbReference type="Pfam" id="PF13396">
    <property type="entry name" value="PLDc_N"/>
    <property type="match status" value="1"/>
</dbReference>
<dbReference type="RefSeq" id="WP_220301213.1">
    <property type="nucleotide sequence ID" value="NZ_JAEUAW010000009.1"/>
</dbReference>
<organism evidence="8 9">
    <name type="scientific">Microbacterium jejuense</name>
    <dbReference type="NCBI Taxonomy" id="1263637"/>
    <lineage>
        <taxon>Bacteria</taxon>
        <taxon>Bacillati</taxon>
        <taxon>Actinomycetota</taxon>
        <taxon>Actinomycetes</taxon>
        <taxon>Micrococcales</taxon>
        <taxon>Microbacteriaceae</taxon>
        <taxon>Microbacterium</taxon>
    </lineage>
</organism>
<proteinExistence type="predicted"/>
<keyword evidence="9" id="KW-1185">Reference proteome</keyword>
<evidence type="ECO:0000256" key="1">
    <source>
        <dbReference type="ARBA" id="ARBA00004651"/>
    </source>
</evidence>
<feature type="transmembrane region" description="Helical" evidence="6">
    <location>
        <begin position="48"/>
        <end position="68"/>
    </location>
</feature>
<comment type="caution">
    <text evidence="8">The sequence shown here is derived from an EMBL/GenBank/DDBJ whole genome shotgun (WGS) entry which is preliminary data.</text>
</comment>
<protein>
    <submittedName>
        <fullName evidence="8">PLDc_N domain-containing protein</fullName>
    </submittedName>
</protein>
<dbReference type="InterPro" id="IPR027379">
    <property type="entry name" value="CLS_N"/>
</dbReference>
<name>A0ABS7HQ04_9MICO</name>
<accession>A0ABS7HQ04</accession>
<reference evidence="8 9" key="1">
    <citation type="journal article" date="2021" name="MBio">
        <title>Poor Competitiveness of Bradyrhizobium in Pigeon Pea Root Colonization in Indian Soils.</title>
        <authorList>
            <person name="Chalasani D."/>
            <person name="Basu A."/>
            <person name="Pullabhotla S.V.S.R.N."/>
            <person name="Jorrin B."/>
            <person name="Neal A.L."/>
            <person name="Poole P.S."/>
            <person name="Podile A.R."/>
            <person name="Tkacz A."/>
        </authorList>
    </citation>
    <scope>NUCLEOTIDE SEQUENCE [LARGE SCALE GENOMIC DNA]</scope>
    <source>
        <strain evidence="8 9">HU14</strain>
    </source>
</reference>
<evidence type="ECO:0000313" key="9">
    <source>
        <dbReference type="Proteomes" id="UP001196843"/>
    </source>
</evidence>
<keyword evidence="5 6" id="KW-0472">Membrane</keyword>
<evidence type="ECO:0000256" key="4">
    <source>
        <dbReference type="ARBA" id="ARBA00022989"/>
    </source>
</evidence>
<evidence type="ECO:0000256" key="2">
    <source>
        <dbReference type="ARBA" id="ARBA00022475"/>
    </source>
</evidence>
<keyword evidence="3 6" id="KW-0812">Transmembrane</keyword>
<comment type="subcellular location">
    <subcellularLocation>
        <location evidence="1">Cell membrane</location>
        <topology evidence="1">Multi-pass membrane protein</topology>
    </subcellularLocation>
</comment>
<dbReference type="EMBL" id="JAEUAW010000009">
    <property type="protein sequence ID" value="MBW9094500.1"/>
    <property type="molecule type" value="Genomic_DNA"/>
</dbReference>
<dbReference type="Proteomes" id="UP001196843">
    <property type="component" value="Unassembled WGS sequence"/>
</dbReference>
<keyword evidence="4 6" id="KW-1133">Transmembrane helix</keyword>
<evidence type="ECO:0000256" key="5">
    <source>
        <dbReference type="ARBA" id="ARBA00023136"/>
    </source>
</evidence>
<evidence type="ECO:0000256" key="3">
    <source>
        <dbReference type="ARBA" id="ARBA00022692"/>
    </source>
</evidence>
<feature type="transmembrane region" description="Helical" evidence="6">
    <location>
        <begin position="15"/>
        <end position="36"/>
    </location>
</feature>
<evidence type="ECO:0000259" key="7">
    <source>
        <dbReference type="Pfam" id="PF13396"/>
    </source>
</evidence>
<feature type="domain" description="Cardiolipin synthase N-terminal" evidence="7">
    <location>
        <begin position="26"/>
        <end position="70"/>
    </location>
</feature>
<evidence type="ECO:0000313" key="8">
    <source>
        <dbReference type="EMBL" id="MBW9094500.1"/>
    </source>
</evidence>
<evidence type="ECO:0000256" key="6">
    <source>
        <dbReference type="SAM" id="Phobius"/>
    </source>
</evidence>
<gene>
    <name evidence="8" type="ORF">JNB62_12465</name>
</gene>
<keyword evidence="2" id="KW-1003">Cell membrane</keyword>